<dbReference type="SUPFAM" id="SSF56935">
    <property type="entry name" value="Porins"/>
    <property type="match status" value="1"/>
</dbReference>
<evidence type="ECO:0000313" key="1">
    <source>
        <dbReference type="EMBL" id="SHL48140.1"/>
    </source>
</evidence>
<keyword evidence="1" id="KW-0645">Protease</keyword>
<name>A0A1M7AZG1_9FLAO</name>
<sequence length="888" mass="101360">MRRILFFLFFTTLSFSQTRTIIGVVSDDSNIPLESANVIAKPLQDKASLKFAIADNKGRYRLELEKEVKYEITVSYIGFVEEVFILEADATIATHDFKLKPTGEQLKEIVIKHEFKPIVIKKDTMTFDVKSFANGNERKMKEILEKLPGVEVDKNGGVTVQGKKVTKMLVEGKSFFGGGSKLAVENIPADALDKIEVIDHFNEVGFMKQVSDSDELAINVKLKADKKKFVFGDVEAGAEVGNADNGFYLGHAALFYYSPKSNVSFIGDLNNIGKRTFTFDDLMRFGGGMSTFLSGRKSLTNLYSFANDNQDVVQNTSQFGAVNFSHDTSSKLSISGFSIFSKVLTASQTESRNEYLQNTAFAFENKLQNGDNRSVLGIGNIKLDYSPNAKEKWYYNGQYQSSTNAMSNTINSITNLNSSVFETINKADNTAVKQYVEWHKSYSLAHTTTLVVNQAYDYNTPQTNWFTDQPFLDGLIPLQDDTSYRIEQIKKVKTNSVDALFKHYWIIDNFNHLYTNVGNNYGASRFETSEKQLLTNGTINDFALNGFGNAVKYQLNDAYVGLEYKFRIGKWTNKPGLYLHWYHLITQQNSGNQSLAKTLFQPQWNSEYEFNKSETLNFTYKLENGFPQVSQLADQFTLQNYNLVYKGNALLQNERYHSANLRYSKMNLYRGVTWNAMASVNKKVQTIRDEILLDGINQFNTPILSDNPETNYNVNGAFTKKIYRFSLRFNTSLSWFNYFQTLNNTETLNNRKNQRVGVVLKTAHKKWPGFSVGYTKGFSQFSGLTKSNFQTDAVTSDFDINFSKFWTYKLSYENLKNTNNNNQSNFYDIANTSLRYQKKNSPFGFEVLVNNLFDNKVKNDYSFSDYLISERTTFVLPRVFLFSVSYKL</sequence>
<dbReference type="STRING" id="69322.SAMN05443669_100826"/>
<organism evidence="1 2">
    <name type="scientific">Flavobacterium xanthum</name>
    <dbReference type="NCBI Taxonomy" id="69322"/>
    <lineage>
        <taxon>Bacteria</taxon>
        <taxon>Pseudomonadati</taxon>
        <taxon>Bacteroidota</taxon>
        <taxon>Flavobacteriia</taxon>
        <taxon>Flavobacteriales</taxon>
        <taxon>Flavobacteriaceae</taxon>
        <taxon>Flavobacterium</taxon>
    </lineage>
</organism>
<gene>
    <name evidence="1" type="ORF">SAMN05443669_100826</name>
</gene>
<dbReference type="Gene3D" id="2.60.40.1120">
    <property type="entry name" value="Carboxypeptidase-like, regulatory domain"/>
    <property type="match status" value="1"/>
</dbReference>
<dbReference type="OrthoDB" id="603275at2"/>
<reference evidence="2" key="1">
    <citation type="submission" date="2016-11" db="EMBL/GenBank/DDBJ databases">
        <authorList>
            <person name="Varghese N."/>
            <person name="Submissions S."/>
        </authorList>
    </citation>
    <scope>NUCLEOTIDE SEQUENCE [LARGE SCALE GENOMIC DNA]</scope>
    <source>
        <strain evidence="2">DSM 3661</strain>
    </source>
</reference>
<dbReference type="GO" id="GO:0004180">
    <property type="term" value="F:carboxypeptidase activity"/>
    <property type="evidence" value="ECO:0007669"/>
    <property type="project" value="UniProtKB-KW"/>
</dbReference>
<evidence type="ECO:0000313" key="2">
    <source>
        <dbReference type="Proteomes" id="UP000184260"/>
    </source>
</evidence>
<dbReference type="Pfam" id="PF13620">
    <property type="entry name" value="CarboxypepD_reg"/>
    <property type="match status" value="1"/>
</dbReference>
<keyword evidence="2" id="KW-1185">Reference proteome</keyword>
<dbReference type="AlphaFoldDB" id="A0A1M7AZG1"/>
<dbReference type="InterPro" id="IPR008969">
    <property type="entry name" value="CarboxyPept-like_regulatory"/>
</dbReference>
<keyword evidence="1" id="KW-0378">Hydrolase</keyword>
<dbReference type="SUPFAM" id="SSF49464">
    <property type="entry name" value="Carboxypeptidase regulatory domain-like"/>
    <property type="match status" value="1"/>
</dbReference>
<dbReference type="Proteomes" id="UP000184260">
    <property type="component" value="Unassembled WGS sequence"/>
</dbReference>
<keyword evidence="1" id="KW-0121">Carboxypeptidase</keyword>
<protein>
    <submittedName>
        <fullName evidence="1">Carboxypeptidase regulatory-like domain-containing protein</fullName>
    </submittedName>
</protein>
<dbReference type="RefSeq" id="WP_073352479.1">
    <property type="nucleotide sequence ID" value="NZ_FRBU01000008.1"/>
</dbReference>
<dbReference type="EMBL" id="FRBU01000008">
    <property type="protein sequence ID" value="SHL48140.1"/>
    <property type="molecule type" value="Genomic_DNA"/>
</dbReference>
<accession>A0A1M7AZG1</accession>
<proteinExistence type="predicted"/>